<feature type="compositionally biased region" description="Polar residues" evidence="1">
    <location>
        <begin position="76"/>
        <end position="89"/>
    </location>
</feature>
<evidence type="ECO:0000313" key="2">
    <source>
        <dbReference type="EMBL" id="KAI9639409.1"/>
    </source>
</evidence>
<gene>
    <name evidence="2" type="ORF">MKK02DRAFT_29480</name>
</gene>
<feature type="compositionally biased region" description="Low complexity" evidence="1">
    <location>
        <begin position="54"/>
        <end position="63"/>
    </location>
</feature>
<sequence length="847" mass="88287">MASAAPSNTAAAAPTTTATTATAPGERACVGTSVDRPSTVAQSPILPPPPVPAPSTTSLSATPKITPSTALAAPNPHSNSQSDSHTPALTPQRVASLRGSLPRRRSSFPPPAAAPPNHALPSSSSPHLVAPPQAQLDIFAELGLPELANMWTPVGWDTLLNFDTDHQDGNSNLFDFTPGPSSGSAAAPSGSGSAMARIKSDPGRDRPEAHGHGHGHGGGHSSGGKAIAGPASLEPARMAHGGSDLAWKTILASQVDVEGVGQVGVARVLQEVWKRGGGEQITSQGLWPSIIVSLSLPEVESPGFRLPTPSAHAALSLQNLYNLTLRHWEPSIFSGLLASFGSQALRGDLDLSAMLGAVAQPPPAAEHVFGVAMTPQKEIDMSQWTTLTPGGGADWSFLNSFDSSSPYHVDSLVKTSGVVPSNLANDARDDRRGSTARSVDDEGIQGLDEILAQMEEGVEARAVAAIQEQIEAAGKLPDLMPSGSSSRKRPAEDSQFSMPTPETDASDTTILSGRGHSSGSNTDRNRGMSFTLVTPPSSNGSPLTSSRQIHPRPPGGQSALARPSRNAQLPTPTPSTQDLPTIPNGRKKMGMQLDMPLATFVPPPPMCMFFSPAFHDLQQGKVGVWKGDLLVRGKGGGKFSVLIVGETATGHMWQSNVWPTSVVYPPEEQANEDATATATMIPVSHLAREGFTPAAMGMVLCNDANIEAYVQMVQGLHAEGVAFHLRTPNGLPIVFLPAKFDSNDPLQRLGIAFMTKPGMPMPYHPQSMPMASASKSAHSAASSSSSTQPGPASADRPTADMPKKKKRRQSAPAGVLPAVKPTGPAGKHKKRESDVGTIPEESTAEKG</sequence>
<feature type="compositionally biased region" description="Polar residues" evidence="1">
    <location>
        <begin position="506"/>
        <end position="522"/>
    </location>
</feature>
<evidence type="ECO:0000256" key="1">
    <source>
        <dbReference type="SAM" id="MobiDB-lite"/>
    </source>
</evidence>
<dbReference type="GeneID" id="77727034"/>
<keyword evidence="3" id="KW-1185">Reference proteome</keyword>
<feature type="region of interest" description="Disordered" evidence="1">
    <location>
        <begin position="171"/>
        <end position="229"/>
    </location>
</feature>
<comment type="caution">
    <text evidence="2">The sequence shown here is derived from an EMBL/GenBank/DDBJ whole genome shotgun (WGS) entry which is preliminary data.</text>
</comment>
<feature type="compositionally biased region" description="Low complexity" evidence="1">
    <location>
        <begin position="1"/>
        <end position="24"/>
    </location>
</feature>
<dbReference type="AlphaFoldDB" id="A0AA38HH21"/>
<feature type="compositionally biased region" description="Basic and acidic residues" evidence="1">
    <location>
        <begin position="198"/>
        <end position="211"/>
    </location>
</feature>
<protein>
    <submittedName>
        <fullName evidence="2">Uncharacterized protein</fullName>
    </submittedName>
</protein>
<feature type="region of interest" description="Disordered" evidence="1">
    <location>
        <begin position="1"/>
        <end position="128"/>
    </location>
</feature>
<feature type="compositionally biased region" description="Low complexity" evidence="1">
    <location>
        <begin position="178"/>
        <end position="194"/>
    </location>
</feature>
<feature type="region of interest" description="Disordered" evidence="1">
    <location>
        <begin position="420"/>
        <end position="441"/>
    </location>
</feature>
<feature type="region of interest" description="Disordered" evidence="1">
    <location>
        <begin position="474"/>
        <end position="586"/>
    </location>
</feature>
<feature type="compositionally biased region" description="Low complexity" evidence="1">
    <location>
        <begin position="115"/>
        <end position="128"/>
    </location>
</feature>
<reference evidence="2" key="1">
    <citation type="journal article" date="2022" name="G3 (Bethesda)">
        <title>High quality genome of the basidiomycete yeast Dioszegia hungarica PDD-24b-2 isolated from cloud water.</title>
        <authorList>
            <person name="Jarrige D."/>
            <person name="Haridas S."/>
            <person name="Bleykasten-Grosshans C."/>
            <person name="Joly M."/>
            <person name="Nadalig T."/>
            <person name="Sancelme M."/>
            <person name="Vuilleumier S."/>
            <person name="Grigoriev I.V."/>
            <person name="Amato P."/>
            <person name="Bringel F."/>
        </authorList>
    </citation>
    <scope>NUCLEOTIDE SEQUENCE</scope>
    <source>
        <strain evidence="2">PDD-24b-2</strain>
    </source>
</reference>
<dbReference type="Proteomes" id="UP001164286">
    <property type="component" value="Unassembled WGS sequence"/>
</dbReference>
<feature type="compositionally biased region" description="Polar residues" evidence="1">
    <location>
        <begin position="531"/>
        <end position="548"/>
    </location>
</feature>
<name>A0AA38HH21_9TREE</name>
<proteinExistence type="predicted"/>
<feature type="compositionally biased region" description="Low complexity" evidence="1">
    <location>
        <begin position="765"/>
        <end position="794"/>
    </location>
</feature>
<dbReference type="EMBL" id="JAKWFO010000001">
    <property type="protein sequence ID" value="KAI9639409.1"/>
    <property type="molecule type" value="Genomic_DNA"/>
</dbReference>
<feature type="region of interest" description="Disordered" evidence="1">
    <location>
        <begin position="762"/>
        <end position="847"/>
    </location>
</feature>
<evidence type="ECO:0000313" key="3">
    <source>
        <dbReference type="Proteomes" id="UP001164286"/>
    </source>
</evidence>
<feature type="compositionally biased region" description="Polar residues" evidence="1">
    <location>
        <begin position="565"/>
        <end position="579"/>
    </location>
</feature>
<dbReference type="RefSeq" id="XP_052949186.1">
    <property type="nucleotide sequence ID" value="XM_053087829.1"/>
</dbReference>
<accession>A0AA38HH21</accession>
<organism evidence="2 3">
    <name type="scientific">Dioszegia hungarica</name>
    <dbReference type="NCBI Taxonomy" id="4972"/>
    <lineage>
        <taxon>Eukaryota</taxon>
        <taxon>Fungi</taxon>
        <taxon>Dikarya</taxon>
        <taxon>Basidiomycota</taxon>
        <taxon>Agaricomycotina</taxon>
        <taxon>Tremellomycetes</taxon>
        <taxon>Tremellales</taxon>
        <taxon>Bulleribasidiaceae</taxon>
        <taxon>Dioszegia</taxon>
    </lineage>
</organism>